<keyword evidence="3" id="KW-1185">Reference proteome</keyword>
<proteinExistence type="predicted"/>
<gene>
    <name evidence="2" type="ORF">ACFQKB_18045</name>
</gene>
<accession>A0ABW2CK99</accession>
<dbReference type="InterPro" id="IPR047789">
    <property type="entry name" value="CU044_5270-like"/>
</dbReference>
<dbReference type="RefSeq" id="WP_160826957.1">
    <property type="nucleotide sequence ID" value="NZ_JBHSXS010000009.1"/>
</dbReference>
<evidence type="ECO:0000313" key="3">
    <source>
        <dbReference type="Proteomes" id="UP001596380"/>
    </source>
</evidence>
<comment type="caution">
    <text evidence="2">The sequence shown here is derived from an EMBL/GenBank/DDBJ whole genome shotgun (WGS) entry which is preliminary data.</text>
</comment>
<reference evidence="3" key="1">
    <citation type="journal article" date="2019" name="Int. J. Syst. Evol. Microbiol.">
        <title>The Global Catalogue of Microorganisms (GCM) 10K type strain sequencing project: providing services to taxonomists for standard genome sequencing and annotation.</title>
        <authorList>
            <consortium name="The Broad Institute Genomics Platform"/>
            <consortium name="The Broad Institute Genome Sequencing Center for Infectious Disease"/>
            <person name="Wu L."/>
            <person name="Ma J."/>
        </authorList>
    </citation>
    <scope>NUCLEOTIDE SEQUENCE [LARGE SCALE GENOMIC DNA]</scope>
    <source>
        <strain evidence="3">JCM 3369</strain>
    </source>
</reference>
<dbReference type="NCBIfam" id="NF038083">
    <property type="entry name" value="CU044_5270_fam"/>
    <property type="match status" value="1"/>
</dbReference>
<organism evidence="2 3">
    <name type="scientific">Actinomadura yumaensis</name>
    <dbReference type="NCBI Taxonomy" id="111807"/>
    <lineage>
        <taxon>Bacteria</taxon>
        <taxon>Bacillati</taxon>
        <taxon>Actinomycetota</taxon>
        <taxon>Actinomycetes</taxon>
        <taxon>Streptosporangiales</taxon>
        <taxon>Thermomonosporaceae</taxon>
        <taxon>Actinomadura</taxon>
    </lineage>
</organism>
<evidence type="ECO:0000313" key="2">
    <source>
        <dbReference type="EMBL" id="MFC6881665.1"/>
    </source>
</evidence>
<keyword evidence="1" id="KW-1133">Transmembrane helix</keyword>
<protein>
    <submittedName>
        <fullName evidence="2">CU044_5270 family protein</fullName>
    </submittedName>
</protein>
<sequence>MDDLKMIRELRSPAATMPAAVEDSVRDRLRAMAAEPAPPERRPAARRTVLRVGLVGGLAVATAAGVTVVQTVGGSKSGVQLAGAAELGDRAARAAEAAPYQAPGPKQWVYSRFLSAGGYDMNTWWKGVDLGKKQETSEMWNRVDGKSSAYISMKGELRVIGESGDLAKKGSGGPAATMVGGGPLYNLGNYHTLPTDPDALLRRLQNSRYPNQVGETGPEDVFEMMSHILDDPSPPKLRAAVFRALPKLRGVRLRHDVADAAGRRGEAFAFVDGLGERVSIILEPRTYRYLGTRQEVARPREVTLDGGKKITTRPGTVLGWSARLDQKIVDHAGQRS</sequence>
<dbReference type="Proteomes" id="UP001596380">
    <property type="component" value="Unassembled WGS sequence"/>
</dbReference>
<keyword evidence="1" id="KW-0812">Transmembrane</keyword>
<feature type="transmembrane region" description="Helical" evidence="1">
    <location>
        <begin position="49"/>
        <end position="69"/>
    </location>
</feature>
<keyword evidence="1" id="KW-0472">Membrane</keyword>
<name>A0ABW2CK99_9ACTN</name>
<evidence type="ECO:0000256" key="1">
    <source>
        <dbReference type="SAM" id="Phobius"/>
    </source>
</evidence>
<dbReference type="EMBL" id="JBHSXS010000009">
    <property type="protein sequence ID" value="MFC6881665.1"/>
    <property type="molecule type" value="Genomic_DNA"/>
</dbReference>